<dbReference type="EMBL" id="CP045875">
    <property type="protein sequence ID" value="QGG47470.1"/>
    <property type="molecule type" value="Genomic_DNA"/>
</dbReference>
<keyword evidence="4" id="KW-1185">Reference proteome</keyword>
<sequence>MLMSEKHDHNKLQEEKQGSLFEIGLTQEEQEILFASNRPQKRSLQKWVKVSTYGVAFTLSGFILGQMVIASAVTPGSSADPLISRSYLNRILGEQTTEIHSRIDAIDQKVDVLHQNLEKSTGQKIDVKNPVGTPLTNPTQAEEASKPAQVATVTPLIGAHIRYGPGTDYASIVGLEHGTEILIISIHDGVNNEKWFKVRLADGRTGFIRQDLVRLQ</sequence>
<dbReference type="AlphaFoldDB" id="A0A5Q2N5F3"/>
<evidence type="ECO:0000256" key="1">
    <source>
        <dbReference type="SAM" id="Phobius"/>
    </source>
</evidence>
<proteinExistence type="predicted"/>
<dbReference type="KEGG" id="hcv:FTV88_1323"/>
<evidence type="ECO:0000259" key="2">
    <source>
        <dbReference type="PROSITE" id="PS51781"/>
    </source>
</evidence>
<keyword evidence="1" id="KW-1133">Transmembrane helix</keyword>
<dbReference type="OrthoDB" id="2001376at2"/>
<feature type="transmembrane region" description="Helical" evidence="1">
    <location>
        <begin position="50"/>
        <end position="73"/>
    </location>
</feature>
<reference evidence="4" key="1">
    <citation type="submission" date="2019-11" db="EMBL/GenBank/DDBJ databases">
        <title>Genome sequence of Heliorestis convoluta strain HH, an alkaliphilic and minimalistic phototrophic bacterium from a soda lake in Egypt.</title>
        <authorList>
            <person name="Dewey E.D."/>
            <person name="Stokes L.M."/>
            <person name="Burchell B.M."/>
            <person name="Shaffer K.N."/>
            <person name="Huntington A.M."/>
            <person name="Baker J.M."/>
            <person name="Nadendla S."/>
            <person name="Giglio M.G."/>
            <person name="Touchman J.W."/>
            <person name="Blankenship R.E."/>
            <person name="Madigan M.T."/>
            <person name="Sattley W.M."/>
        </authorList>
    </citation>
    <scope>NUCLEOTIDE SEQUENCE [LARGE SCALE GENOMIC DNA]</scope>
    <source>
        <strain evidence="4">HH</strain>
    </source>
</reference>
<organism evidence="3 4">
    <name type="scientific">Heliorestis convoluta</name>
    <dbReference type="NCBI Taxonomy" id="356322"/>
    <lineage>
        <taxon>Bacteria</taxon>
        <taxon>Bacillati</taxon>
        <taxon>Bacillota</taxon>
        <taxon>Clostridia</taxon>
        <taxon>Eubacteriales</taxon>
        <taxon>Heliobacteriaceae</taxon>
        <taxon>Heliorestis</taxon>
    </lineage>
</organism>
<keyword evidence="1" id="KW-0812">Transmembrane</keyword>
<feature type="domain" description="SH3b" evidence="2">
    <location>
        <begin position="148"/>
        <end position="216"/>
    </location>
</feature>
<keyword evidence="1" id="KW-0472">Membrane</keyword>
<accession>A0A5Q2N5F3</accession>
<dbReference type="InterPro" id="IPR003646">
    <property type="entry name" value="SH3-like_bac-type"/>
</dbReference>
<gene>
    <name evidence="3" type="ORF">FTV88_1323</name>
</gene>
<dbReference type="Proteomes" id="UP000366051">
    <property type="component" value="Chromosome"/>
</dbReference>
<name>A0A5Q2N5F3_9FIRM</name>
<dbReference type="Gene3D" id="2.30.30.40">
    <property type="entry name" value="SH3 Domains"/>
    <property type="match status" value="1"/>
</dbReference>
<evidence type="ECO:0000313" key="4">
    <source>
        <dbReference type="Proteomes" id="UP000366051"/>
    </source>
</evidence>
<protein>
    <submittedName>
        <fullName evidence="3">SH3 domain-containing protein</fullName>
    </submittedName>
</protein>
<evidence type="ECO:0000313" key="3">
    <source>
        <dbReference type="EMBL" id="QGG47470.1"/>
    </source>
</evidence>
<dbReference type="PROSITE" id="PS51781">
    <property type="entry name" value="SH3B"/>
    <property type="match status" value="1"/>
</dbReference>